<evidence type="ECO:0000313" key="2">
    <source>
        <dbReference type="EMBL" id="MBD2537198.1"/>
    </source>
</evidence>
<evidence type="ECO:0000259" key="1">
    <source>
        <dbReference type="Pfam" id="PF17989"/>
    </source>
</evidence>
<dbReference type="Pfam" id="PF17989">
    <property type="entry name" value="ALP_N"/>
    <property type="match status" value="1"/>
</dbReference>
<sequence>MTDLAINTGNANTGQKGKLTIIAGYDLGNSSIKFVSSDQKIRFPSYLENCYYRPTETPTEGYVEYLEGDAMTKLDYKQWLSGFAAYDANPKNHLRVTDDATAKVNQSLKHLLAVLSYYPYKASIELVICASLHERGDLEDQLIEALTGRHVVKFG</sequence>
<keyword evidence="3" id="KW-1185">Reference proteome</keyword>
<dbReference type="InterPro" id="IPR040607">
    <property type="entry name" value="ALP_N"/>
</dbReference>
<feature type="domain" description="Actin-like protein N-terminal" evidence="1">
    <location>
        <begin position="24"/>
        <end position="153"/>
    </location>
</feature>
<evidence type="ECO:0000313" key="3">
    <source>
        <dbReference type="Proteomes" id="UP000623440"/>
    </source>
</evidence>
<comment type="caution">
    <text evidence="2">The sequence shown here is derived from an EMBL/GenBank/DDBJ whole genome shotgun (WGS) entry which is preliminary data.</text>
</comment>
<protein>
    <recommendedName>
        <fullName evidence="1">Actin-like protein N-terminal domain-containing protein</fullName>
    </recommendedName>
</protein>
<dbReference type="Gene3D" id="3.30.420.40">
    <property type="match status" value="1"/>
</dbReference>
<reference evidence="2 3" key="1">
    <citation type="journal article" date="2020" name="ISME J.">
        <title>Comparative genomics reveals insights into cyanobacterial evolution and habitat adaptation.</title>
        <authorList>
            <person name="Chen M.Y."/>
            <person name="Teng W.K."/>
            <person name="Zhao L."/>
            <person name="Hu C.X."/>
            <person name="Zhou Y.K."/>
            <person name="Han B.P."/>
            <person name="Song L.R."/>
            <person name="Shu W.S."/>
        </authorList>
    </citation>
    <scope>NUCLEOTIDE SEQUENCE [LARGE SCALE GENOMIC DNA]</scope>
    <source>
        <strain evidence="2 3">FACHB-838</strain>
    </source>
</reference>
<name>A0ABR8E742_9NOSO</name>
<dbReference type="Proteomes" id="UP000623440">
    <property type="component" value="Unassembled WGS sequence"/>
</dbReference>
<gene>
    <name evidence="2" type="ORF">H6G97_51700</name>
</gene>
<proteinExistence type="predicted"/>
<dbReference type="EMBL" id="JACJSI010000715">
    <property type="protein sequence ID" value="MBD2537198.1"/>
    <property type="molecule type" value="Genomic_DNA"/>
</dbReference>
<accession>A0ABR8E742</accession>
<organism evidence="2 3">
    <name type="scientific">Nostoc flagelliforme FACHB-838</name>
    <dbReference type="NCBI Taxonomy" id="2692904"/>
    <lineage>
        <taxon>Bacteria</taxon>
        <taxon>Bacillati</taxon>
        <taxon>Cyanobacteriota</taxon>
        <taxon>Cyanophyceae</taxon>
        <taxon>Nostocales</taxon>
        <taxon>Nostocaceae</taxon>
        <taxon>Nostoc</taxon>
    </lineage>
</organism>
<feature type="non-terminal residue" evidence="2">
    <location>
        <position position="155"/>
    </location>
</feature>